<dbReference type="PANTHER" id="PTHR23513">
    <property type="entry name" value="INTEGRAL MEMBRANE EFFLUX PROTEIN-RELATED"/>
    <property type="match status" value="1"/>
</dbReference>
<evidence type="ECO:0000256" key="3">
    <source>
        <dbReference type="ARBA" id="ARBA00022475"/>
    </source>
</evidence>
<evidence type="ECO:0000256" key="4">
    <source>
        <dbReference type="ARBA" id="ARBA00022692"/>
    </source>
</evidence>
<feature type="transmembrane region" description="Helical" evidence="7">
    <location>
        <begin position="123"/>
        <end position="146"/>
    </location>
</feature>
<dbReference type="CDD" id="cd06173">
    <property type="entry name" value="MFS_MefA_like"/>
    <property type="match status" value="1"/>
</dbReference>
<evidence type="ECO:0000313" key="9">
    <source>
        <dbReference type="EMBL" id="SVC60916.1"/>
    </source>
</evidence>
<keyword evidence="2" id="KW-0813">Transport</keyword>
<keyword evidence="4 7" id="KW-0812">Transmembrane</keyword>
<feature type="domain" description="Major facilitator superfamily (MFS) profile" evidence="8">
    <location>
        <begin position="1"/>
        <end position="218"/>
    </location>
</feature>
<dbReference type="GO" id="GO:0022857">
    <property type="term" value="F:transmembrane transporter activity"/>
    <property type="evidence" value="ECO:0007669"/>
    <property type="project" value="InterPro"/>
</dbReference>
<dbReference type="PROSITE" id="PS50850">
    <property type="entry name" value="MFS"/>
    <property type="match status" value="1"/>
</dbReference>
<dbReference type="PANTHER" id="PTHR23513:SF11">
    <property type="entry name" value="STAPHYLOFERRIN A TRANSPORTER"/>
    <property type="match status" value="1"/>
</dbReference>
<reference evidence="9" key="1">
    <citation type="submission" date="2018-05" db="EMBL/GenBank/DDBJ databases">
        <authorList>
            <person name="Lanie J.A."/>
            <person name="Ng W.-L."/>
            <person name="Kazmierczak K.M."/>
            <person name="Andrzejewski T.M."/>
            <person name="Davidsen T.M."/>
            <person name="Wayne K.J."/>
            <person name="Tettelin H."/>
            <person name="Glass J.I."/>
            <person name="Rusch D."/>
            <person name="Podicherti R."/>
            <person name="Tsui H.-C.T."/>
            <person name="Winkler M.E."/>
        </authorList>
    </citation>
    <scope>NUCLEOTIDE SEQUENCE</scope>
</reference>
<comment type="subcellular location">
    <subcellularLocation>
        <location evidence="1">Cell membrane</location>
        <topology evidence="1">Multi-pass membrane protein</topology>
    </subcellularLocation>
</comment>
<evidence type="ECO:0000256" key="7">
    <source>
        <dbReference type="SAM" id="Phobius"/>
    </source>
</evidence>
<evidence type="ECO:0000256" key="2">
    <source>
        <dbReference type="ARBA" id="ARBA00022448"/>
    </source>
</evidence>
<dbReference type="InterPro" id="IPR036259">
    <property type="entry name" value="MFS_trans_sf"/>
</dbReference>
<evidence type="ECO:0000259" key="8">
    <source>
        <dbReference type="PROSITE" id="PS50850"/>
    </source>
</evidence>
<accession>A0A382NII9</accession>
<evidence type="ECO:0000256" key="1">
    <source>
        <dbReference type="ARBA" id="ARBA00004651"/>
    </source>
</evidence>
<keyword evidence="3" id="KW-1003">Cell membrane</keyword>
<keyword evidence="5 7" id="KW-1133">Transmembrane helix</keyword>
<feature type="transmembrane region" description="Helical" evidence="7">
    <location>
        <begin position="152"/>
        <end position="171"/>
    </location>
</feature>
<feature type="transmembrane region" description="Helical" evidence="7">
    <location>
        <begin position="26"/>
        <end position="47"/>
    </location>
</feature>
<dbReference type="Pfam" id="PF05977">
    <property type="entry name" value="MFS_3"/>
    <property type="match status" value="1"/>
</dbReference>
<dbReference type="GO" id="GO:0005886">
    <property type="term" value="C:plasma membrane"/>
    <property type="evidence" value="ECO:0007669"/>
    <property type="project" value="UniProtKB-SubCell"/>
</dbReference>
<dbReference type="Gene3D" id="1.20.1250.20">
    <property type="entry name" value="MFS general substrate transporter like domains"/>
    <property type="match status" value="1"/>
</dbReference>
<gene>
    <name evidence="9" type="ORF">METZ01_LOCUS313770</name>
</gene>
<dbReference type="InterPro" id="IPR010290">
    <property type="entry name" value="TM_effector"/>
</dbReference>
<dbReference type="SUPFAM" id="SSF103473">
    <property type="entry name" value="MFS general substrate transporter"/>
    <property type="match status" value="1"/>
</dbReference>
<organism evidence="9">
    <name type="scientific">marine metagenome</name>
    <dbReference type="NCBI Taxonomy" id="408172"/>
    <lineage>
        <taxon>unclassified sequences</taxon>
        <taxon>metagenomes</taxon>
        <taxon>ecological metagenomes</taxon>
    </lineage>
</organism>
<feature type="transmembrane region" description="Helical" evidence="7">
    <location>
        <begin position="84"/>
        <end position="102"/>
    </location>
</feature>
<feature type="transmembrane region" description="Helical" evidence="7">
    <location>
        <begin position="192"/>
        <end position="216"/>
    </location>
</feature>
<dbReference type="InterPro" id="IPR020846">
    <property type="entry name" value="MFS_dom"/>
</dbReference>
<evidence type="ECO:0000256" key="5">
    <source>
        <dbReference type="ARBA" id="ARBA00022989"/>
    </source>
</evidence>
<name>A0A382NII9_9ZZZZ</name>
<protein>
    <recommendedName>
        <fullName evidence="8">Major facilitator superfamily (MFS) profile domain-containing protein</fullName>
    </recommendedName>
</protein>
<dbReference type="EMBL" id="UINC01100678">
    <property type="protein sequence ID" value="SVC60916.1"/>
    <property type="molecule type" value="Genomic_DNA"/>
</dbReference>
<dbReference type="AlphaFoldDB" id="A0A382NII9"/>
<feature type="non-terminal residue" evidence="9">
    <location>
        <position position="218"/>
    </location>
</feature>
<keyword evidence="6 7" id="KW-0472">Membrane</keyword>
<sequence length="218" mass="23449">MLLMMGAVNIQMVARGYLAWEISHSAISVAFIGAGFAPPILVLSIFGGVVADRLERKKILQIGQFGMLLIALAVAFSIKTNTVSIYHLFVASIAQGTIWAFLMPARQAIITQLVEKKQLTNAVALNASGMSLTTLISPAVGGIIYGVFGVEFAYYSIALLAGAAILFTSFIPNIPNLSQSGKKVWVEMKEGISYVNTNKTIMWLIVLAMTTTLLGMPF</sequence>
<feature type="transmembrane region" description="Helical" evidence="7">
    <location>
        <begin position="59"/>
        <end position="78"/>
    </location>
</feature>
<proteinExistence type="predicted"/>
<evidence type="ECO:0000256" key="6">
    <source>
        <dbReference type="ARBA" id="ARBA00023136"/>
    </source>
</evidence>